<evidence type="ECO:0000259" key="5">
    <source>
        <dbReference type="PROSITE" id="PS51918"/>
    </source>
</evidence>
<keyword evidence="7" id="KW-1185">Reference proteome</keyword>
<dbReference type="Proteomes" id="UP000243819">
    <property type="component" value="Unassembled WGS sequence"/>
</dbReference>
<dbReference type="InterPro" id="IPR023874">
    <property type="entry name" value="DNA_rSAM_put"/>
</dbReference>
<dbReference type="InterPro" id="IPR006638">
    <property type="entry name" value="Elp3/MiaA/NifB-like_rSAM"/>
</dbReference>
<dbReference type="SUPFAM" id="SSF102114">
    <property type="entry name" value="Radical SAM enzymes"/>
    <property type="match status" value="1"/>
</dbReference>
<reference evidence="7" key="1">
    <citation type="submission" date="2016-10" db="EMBL/GenBank/DDBJ databases">
        <authorList>
            <person name="Varghese N."/>
            <person name="Submissions S."/>
        </authorList>
    </citation>
    <scope>NUCLEOTIDE SEQUENCE [LARGE SCALE GENOMIC DNA]</scope>
    <source>
        <strain evidence="7">DSM 13577</strain>
    </source>
</reference>
<sequence>MDSFQKLIILGTAAKYDVCASTSTPNSKKFAPSGLGRTTVHGVCHSFTPDGRCISLLKVLLTNYCQKDCAYCPNRKDRDIQRTSFSPEELAKVFMEFYKRNYVEGLFLSSGIKKDTHTTMDELIKTIEILRYKYQYNGYIHLKILPGAKDEHIETACKLANRVSINCETPDETYLSKLSKLKSFEKDILSPMATIKKYLSKYNSSQSTQFIVGAAGERDFDILARVNNLYQNYGIKRAYFSAFTPIINTPLEKEKQTPLTRENRLYQSDFLLRLYGFKLEDLPFEKGFLPDNLDPKLAFALKNLHLFPIEINKAPLRDLLKVPGIGPISGKRIIALRREFTITNPQMLKNLGVVLKRALPFLTFQGKCYGDIDSLACNKTEPIQLSWDFGEGDSE</sequence>
<dbReference type="GO" id="GO:0051536">
    <property type="term" value="F:iron-sulfur cluster binding"/>
    <property type="evidence" value="ECO:0007669"/>
    <property type="project" value="UniProtKB-KW"/>
</dbReference>
<dbReference type="SUPFAM" id="SSF47781">
    <property type="entry name" value="RuvA domain 2-like"/>
    <property type="match status" value="1"/>
</dbReference>
<evidence type="ECO:0000256" key="4">
    <source>
        <dbReference type="ARBA" id="ARBA00023014"/>
    </source>
</evidence>
<dbReference type="InterPro" id="IPR010994">
    <property type="entry name" value="RuvA_2-like"/>
</dbReference>
<dbReference type="GO" id="GO:0003824">
    <property type="term" value="F:catalytic activity"/>
    <property type="evidence" value="ECO:0007669"/>
    <property type="project" value="InterPro"/>
</dbReference>
<dbReference type="PANTHER" id="PTHR21180">
    <property type="entry name" value="ENDONUCLEASE/EXONUCLEASE/PHOSPHATASE FAMILY DOMAIN-CONTAINING PROTEIN 1"/>
    <property type="match status" value="1"/>
</dbReference>
<dbReference type="NCBIfam" id="TIGR03916">
    <property type="entry name" value="rSAM_link_UDG"/>
    <property type="match status" value="1"/>
</dbReference>
<dbReference type="CDD" id="cd01335">
    <property type="entry name" value="Radical_SAM"/>
    <property type="match status" value="1"/>
</dbReference>
<dbReference type="SMART" id="SM00729">
    <property type="entry name" value="Elp3"/>
    <property type="match status" value="1"/>
</dbReference>
<proteinExistence type="predicted"/>
<dbReference type="InterPro" id="IPR013785">
    <property type="entry name" value="Aldolase_TIM"/>
</dbReference>
<evidence type="ECO:0000256" key="2">
    <source>
        <dbReference type="ARBA" id="ARBA00022723"/>
    </source>
</evidence>
<gene>
    <name evidence="6" type="ORF">SAMN03080614_101426</name>
</gene>
<dbReference type="STRING" id="1120990.SAMN03080614_101426"/>
<feature type="domain" description="Radical SAM core" evidence="5">
    <location>
        <begin position="49"/>
        <end position="278"/>
    </location>
</feature>
<dbReference type="EMBL" id="FOIF01000014">
    <property type="protein sequence ID" value="SES86307.1"/>
    <property type="molecule type" value="Genomic_DNA"/>
</dbReference>
<evidence type="ECO:0000256" key="3">
    <source>
        <dbReference type="ARBA" id="ARBA00023004"/>
    </source>
</evidence>
<name>A0A1H9ZX15_9FIRM</name>
<evidence type="ECO:0000313" key="7">
    <source>
        <dbReference type="Proteomes" id="UP000243819"/>
    </source>
</evidence>
<accession>A0A1H9ZX15</accession>
<dbReference type="InterPro" id="IPR007197">
    <property type="entry name" value="rSAM"/>
</dbReference>
<dbReference type="OrthoDB" id="9801154at2"/>
<keyword evidence="2" id="KW-0479">Metal-binding</keyword>
<dbReference type="AlphaFoldDB" id="A0A1H9ZX15"/>
<dbReference type="Gene3D" id="3.20.20.70">
    <property type="entry name" value="Aldolase class I"/>
    <property type="match status" value="1"/>
</dbReference>
<dbReference type="InterPro" id="IPR051675">
    <property type="entry name" value="Endo/Exo/Phosphatase_dom_1"/>
</dbReference>
<evidence type="ECO:0000313" key="6">
    <source>
        <dbReference type="EMBL" id="SES86307.1"/>
    </source>
</evidence>
<dbReference type="PROSITE" id="PS51918">
    <property type="entry name" value="RADICAL_SAM"/>
    <property type="match status" value="1"/>
</dbReference>
<dbReference type="GO" id="GO:0046872">
    <property type="term" value="F:metal ion binding"/>
    <property type="evidence" value="ECO:0007669"/>
    <property type="project" value="UniProtKB-KW"/>
</dbReference>
<keyword evidence="4" id="KW-0411">Iron-sulfur</keyword>
<dbReference type="Pfam" id="PF04055">
    <property type="entry name" value="Radical_SAM"/>
    <property type="match status" value="1"/>
</dbReference>
<protein>
    <submittedName>
        <fullName evidence="6">Putative DNA modification/repair radical SAM protein</fullName>
    </submittedName>
</protein>
<dbReference type="RefSeq" id="WP_091349987.1">
    <property type="nucleotide sequence ID" value="NZ_FOIF01000014.1"/>
</dbReference>
<keyword evidence="3" id="KW-0408">Iron</keyword>
<keyword evidence="1" id="KW-0949">S-adenosyl-L-methionine</keyword>
<organism evidence="6 7">
    <name type="scientific">Anaerobranca gottschalkii DSM 13577</name>
    <dbReference type="NCBI Taxonomy" id="1120990"/>
    <lineage>
        <taxon>Bacteria</taxon>
        <taxon>Bacillati</taxon>
        <taxon>Bacillota</taxon>
        <taxon>Clostridia</taxon>
        <taxon>Eubacteriales</taxon>
        <taxon>Proteinivoracaceae</taxon>
        <taxon>Anaerobranca</taxon>
    </lineage>
</organism>
<dbReference type="PANTHER" id="PTHR21180:SF9">
    <property type="entry name" value="TYPE II SECRETION SYSTEM PROTEIN K"/>
    <property type="match status" value="1"/>
</dbReference>
<dbReference type="SFLD" id="SFLDS00029">
    <property type="entry name" value="Radical_SAM"/>
    <property type="match status" value="1"/>
</dbReference>
<dbReference type="SFLD" id="SFLDG01102">
    <property type="entry name" value="Uncharacterised_Radical_SAM_Su"/>
    <property type="match status" value="1"/>
</dbReference>
<evidence type="ECO:0000256" key="1">
    <source>
        <dbReference type="ARBA" id="ARBA00022691"/>
    </source>
</evidence>
<dbReference type="InterPro" id="IPR058240">
    <property type="entry name" value="rSAM_sf"/>
</dbReference>